<dbReference type="AlphaFoldDB" id="A0A7Y9U5I4"/>
<dbReference type="Gene3D" id="1.10.443.10">
    <property type="entry name" value="Intergrase catalytic core"/>
    <property type="match status" value="1"/>
</dbReference>
<feature type="region of interest" description="Disordered" evidence="6">
    <location>
        <begin position="86"/>
        <end position="116"/>
    </location>
</feature>
<dbReference type="PANTHER" id="PTHR30629">
    <property type="entry name" value="PROPHAGE INTEGRASE"/>
    <property type="match status" value="1"/>
</dbReference>
<evidence type="ECO:0000313" key="10">
    <source>
        <dbReference type="Proteomes" id="UP000518288"/>
    </source>
</evidence>
<evidence type="ECO:0000259" key="8">
    <source>
        <dbReference type="PROSITE" id="PS51900"/>
    </source>
</evidence>
<accession>A0A7Y9U5I4</accession>
<dbReference type="Gene3D" id="3.30.160.390">
    <property type="entry name" value="Integrase, DNA-binding domain"/>
    <property type="match status" value="1"/>
</dbReference>
<feature type="domain" description="Tyr recombinase" evidence="7">
    <location>
        <begin position="226"/>
        <end position="413"/>
    </location>
</feature>
<dbReference type="Gene3D" id="1.10.150.130">
    <property type="match status" value="1"/>
</dbReference>
<dbReference type="SUPFAM" id="SSF56349">
    <property type="entry name" value="DNA breaking-rejoining enzymes"/>
    <property type="match status" value="1"/>
</dbReference>
<keyword evidence="2" id="KW-0229">DNA integration</keyword>
<dbReference type="Pfam" id="PF22022">
    <property type="entry name" value="Phage_int_M"/>
    <property type="match status" value="1"/>
</dbReference>
<reference evidence="9 10" key="1">
    <citation type="submission" date="2020-07" db="EMBL/GenBank/DDBJ databases">
        <title>Genomic Encyclopedia of Archaeal and Bacterial Type Strains, Phase II (KMG-II): from individual species to whole genera.</title>
        <authorList>
            <person name="Goeker M."/>
        </authorList>
    </citation>
    <scope>NUCLEOTIDE SEQUENCE [LARGE SCALE GENOMIC DNA]</scope>
    <source>
        <strain evidence="9 10">DSM 21226</strain>
    </source>
</reference>
<feature type="compositionally biased region" description="Basic and acidic residues" evidence="6">
    <location>
        <begin position="92"/>
        <end position="113"/>
    </location>
</feature>
<dbReference type="CDD" id="cd00801">
    <property type="entry name" value="INT_P4_C"/>
    <property type="match status" value="1"/>
</dbReference>
<dbReference type="InterPro" id="IPR011010">
    <property type="entry name" value="DNA_brk_join_enz"/>
</dbReference>
<dbReference type="InterPro" id="IPR025166">
    <property type="entry name" value="Integrase_DNA_bind_dom"/>
</dbReference>
<evidence type="ECO:0000259" key="7">
    <source>
        <dbReference type="PROSITE" id="PS51898"/>
    </source>
</evidence>
<feature type="domain" description="Core-binding (CB)" evidence="8">
    <location>
        <begin position="121"/>
        <end position="203"/>
    </location>
</feature>
<organism evidence="9 10">
    <name type="scientific">Sphaerotilus montanus</name>
    <dbReference type="NCBI Taxonomy" id="522889"/>
    <lineage>
        <taxon>Bacteria</taxon>
        <taxon>Pseudomonadati</taxon>
        <taxon>Pseudomonadota</taxon>
        <taxon>Betaproteobacteria</taxon>
        <taxon>Burkholderiales</taxon>
        <taxon>Sphaerotilaceae</taxon>
        <taxon>Sphaerotilus</taxon>
    </lineage>
</organism>
<dbReference type="PROSITE" id="PS51898">
    <property type="entry name" value="TYR_RECOMBINASE"/>
    <property type="match status" value="1"/>
</dbReference>
<comment type="similarity">
    <text evidence="1">Belongs to the 'phage' integrase family.</text>
</comment>
<name>A0A7Y9U5I4_9BURK</name>
<protein>
    <submittedName>
        <fullName evidence="9">Integrase</fullName>
    </submittedName>
</protein>
<evidence type="ECO:0000256" key="5">
    <source>
        <dbReference type="PROSITE-ProRule" id="PRU01248"/>
    </source>
</evidence>
<keyword evidence="4" id="KW-0233">DNA recombination</keyword>
<gene>
    <name evidence="9" type="ORF">BDD16_000618</name>
</gene>
<dbReference type="EMBL" id="JACCFH010000001">
    <property type="protein sequence ID" value="NYG31632.1"/>
    <property type="molecule type" value="Genomic_DNA"/>
</dbReference>
<evidence type="ECO:0000256" key="2">
    <source>
        <dbReference type="ARBA" id="ARBA00022908"/>
    </source>
</evidence>
<dbReference type="RefSeq" id="WP_179632608.1">
    <property type="nucleotide sequence ID" value="NZ_JACCFH010000001.1"/>
</dbReference>
<proteinExistence type="inferred from homology"/>
<comment type="caution">
    <text evidence="9">The sequence shown here is derived from an EMBL/GenBank/DDBJ whole genome shotgun (WGS) entry which is preliminary data.</text>
</comment>
<dbReference type="InterPro" id="IPR053876">
    <property type="entry name" value="Phage_int_M"/>
</dbReference>
<keyword evidence="10" id="KW-1185">Reference proteome</keyword>
<dbReference type="PANTHER" id="PTHR30629:SF2">
    <property type="entry name" value="PROPHAGE INTEGRASE INTS-RELATED"/>
    <property type="match status" value="1"/>
</dbReference>
<evidence type="ECO:0000256" key="6">
    <source>
        <dbReference type="SAM" id="MobiDB-lite"/>
    </source>
</evidence>
<dbReference type="InterPro" id="IPR050808">
    <property type="entry name" value="Phage_Integrase"/>
</dbReference>
<dbReference type="GO" id="GO:0003677">
    <property type="term" value="F:DNA binding"/>
    <property type="evidence" value="ECO:0007669"/>
    <property type="project" value="UniProtKB-UniRule"/>
</dbReference>
<dbReference type="InterPro" id="IPR044068">
    <property type="entry name" value="CB"/>
</dbReference>
<dbReference type="Pfam" id="PF13356">
    <property type="entry name" value="Arm-DNA-bind_3"/>
    <property type="match status" value="1"/>
</dbReference>
<dbReference type="InterPro" id="IPR038488">
    <property type="entry name" value="Integrase_DNA-bd_sf"/>
</dbReference>
<evidence type="ECO:0000313" key="9">
    <source>
        <dbReference type="EMBL" id="NYG31632.1"/>
    </source>
</evidence>
<dbReference type="InterPro" id="IPR002104">
    <property type="entry name" value="Integrase_catalytic"/>
</dbReference>
<evidence type="ECO:0000256" key="4">
    <source>
        <dbReference type="ARBA" id="ARBA00023172"/>
    </source>
</evidence>
<dbReference type="Proteomes" id="UP000518288">
    <property type="component" value="Unassembled WGS sequence"/>
</dbReference>
<dbReference type="GO" id="GO:0006310">
    <property type="term" value="P:DNA recombination"/>
    <property type="evidence" value="ECO:0007669"/>
    <property type="project" value="UniProtKB-KW"/>
</dbReference>
<keyword evidence="3 5" id="KW-0238">DNA-binding</keyword>
<dbReference type="GO" id="GO:0015074">
    <property type="term" value="P:DNA integration"/>
    <property type="evidence" value="ECO:0007669"/>
    <property type="project" value="UniProtKB-KW"/>
</dbReference>
<dbReference type="PROSITE" id="PS51900">
    <property type="entry name" value="CB"/>
    <property type="match status" value="1"/>
</dbReference>
<dbReference type="InterPro" id="IPR010998">
    <property type="entry name" value="Integrase_recombinase_N"/>
</dbReference>
<evidence type="ECO:0000256" key="1">
    <source>
        <dbReference type="ARBA" id="ARBA00008857"/>
    </source>
</evidence>
<evidence type="ECO:0000256" key="3">
    <source>
        <dbReference type="ARBA" id="ARBA00023125"/>
    </source>
</evidence>
<dbReference type="Pfam" id="PF00589">
    <property type="entry name" value="Phage_integrase"/>
    <property type="match status" value="1"/>
</dbReference>
<sequence>MARHLIPSDKTIKALKPGATDDDGAPVKRLNDGDGLFLMLWVKGGAHGWRFQYVLNGRKNILSLGTYPDTGLALARRKADEARALVAAGTDPSEKRKAEKAEHDRQHEERQREAAGLPPVGSFEAVAREWLEEVHAHKVSPGHAERTRIRLEQNVFPWLGRLALVSVTAPKLLECLRRVEKRGTVETAHRVKQACGQVFRYGIATGHCERDPSGDLRDALRPVVVAHHAALTEPRRVGELLRAVDSYPGQPTTRAALLLCALTFQRPGEVRGAEWAEFDLDAGTWLIPGHRMKRSVQGKATGPAHLVPLSRQAVAVLRELQPLTGGRVLVFPGLRSPKRPISDVTLGAALARLGFGNDEMTAHGFRAMARTMLAERLGVAEPVIEAQLAHAVPDALGRAYNRTEFADQRRQMMQTWADYLDTLRTGAQVIPIRAA</sequence>
<dbReference type="InterPro" id="IPR013762">
    <property type="entry name" value="Integrase-like_cat_sf"/>
</dbReference>